<dbReference type="SUPFAM" id="SSF52402">
    <property type="entry name" value="Adenine nucleotide alpha hydrolases-like"/>
    <property type="match status" value="1"/>
</dbReference>
<organism evidence="12 13">
    <name type="scientific">Galbibacter marinus</name>
    <dbReference type="NCBI Taxonomy" id="555500"/>
    <lineage>
        <taxon>Bacteria</taxon>
        <taxon>Pseudomonadati</taxon>
        <taxon>Bacteroidota</taxon>
        <taxon>Flavobacteriia</taxon>
        <taxon>Flavobacteriales</taxon>
        <taxon>Flavobacteriaceae</taxon>
        <taxon>Galbibacter</taxon>
    </lineage>
</organism>
<accession>K2Q3C8</accession>
<dbReference type="HAMAP" id="MF_00344">
    <property type="entry name" value="GMP_synthase"/>
    <property type="match status" value="1"/>
</dbReference>
<feature type="active site" description="Nucleophile" evidence="9">
    <location>
        <position position="79"/>
    </location>
</feature>
<dbReference type="PANTHER" id="PTHR11922">
    <property type="entry name" value="GMP SYNTHASE-RELATED"/>
    <property type="match status" value="1"/>
</dbReference>
<dbReference type="CDD" id="cd01997">
    <property type="entry name" value="GMP_synthase_C"/>
    <property type="match status" value="1"/>
</dbReference>
<evidence type="ECO:0000259" key="11">
    <source>
        <dbReference type="PROSITE" id="PS51553"/>
    </source>
</evidence>
<reference evidence="12 13" key="1">
    <citation type="journal article" date="2012" name="J. Bacteriol.">
        <title>Genome Sequence of Galbibacter marinum Type Strain ck-I2-15.</title>
        <authorList>
            <person name="Lai Q."/>
            <person name="Li C."/>
            <person name="Shao Z."/>
        </authorList>
    </citation>
    <scope>NUCLEOTIDE SEQUENCE [LARGE SCALE GENOMIC DNA]</scope>
    <source>
        <strain evidence="13">ck-I2-15</strain>
    </source>
</reference>
<feature type="active site" evidence="9">
    <location>
        <position position="169"/>
    </location>
</feature>
<keyword evidence="8 9" id="KW-0315">Glutamine amidotransferase</keyword>
<dbReference type="AlphaFoldDB" id="K2Q3C8"/>
<dbReference type="InterPro" id="IPR017926">
    <property type="entry name" value="GATASE"/>
</dbReference>
<keyword evidence="3 9" id="KW-0436">Ligase</keyword>
<dbReference type="GO" id="GO:0005829">
    <property type="term" value="C:cytosol"/>
    <property type="evidence" value="ECO:0007669"/>
    <property type="project" value="TreeGrafter"/>
</dbReference>
<evidence type="ECO:0000256" key="10">
    <source>
        <dbReference type="PROSITE-ProRule" id="PRU00886"/>
    </source>
</evidence>
<dbReference type="Pfam" id="PF00958">
    <property type="entry name" value="GMP_synt_C"/>
    <property type="match status" value="1"/>
</dbReference>
<gene>
    <name evidence="9 12" type="primary">guaA</name>
    <name evidence="12" type="ORF">I215_07691</name>
</gene>
<dbReference type="PROSITE" id="PS51273">
    <property type="entry name" value="GATASE_TYPE_1"/>
    <property type="match status" value="1"/>
</dbReference>
<dbReference type="PANTHER" id="PTHR11922:SF2">
    <property type="entry name" value="GMP SYNTHASE [GLUTAMINE-HYDROLYZING]"/>
    <property type="match status" value="1"/>
</dbReference>
<dbReference type="InterPro" id="IPR014729">
    <property type="entry name" value="Rossmann-like_a/b/a_fold"/>
</dbReference>
<dbReference type="NCBIfam" id="NF000848">
    <property type="entry name" value="PRK00074.1"/>
    <property type="match status" value="1"/>
</dbReference>
<dbReference type="FunFam" id="3.40.50.620:FF:000001">
    <property type="entry name" value="GMP synthase [glutamine-hydrolyzing]"/>
    <property type="match status" value="1"/>
</dbReference>
<dbReference type="Proteomes" id="UP000007364">
    <property type="component" value="Unassembled WGS sequence"/>
</dbReference>
<evidence type="ECO:0000256" key="8">
    <source>
        <dbReference type="ARBA" id="ARBA00022962"/>
    </source>
</evidence>
<dbReference type="Pfam" id="PF02540">
    <property type="entry name" value="NAD_synthase"/>
    <property type="match status" value="1"/>
</dbReference>
<evidence type="ECO:0000256" key="2">
    <source>
        <dbReference type="ARBA" id="ARBA00005153"/>
    </source>
</evidence>
<comment type="caution">
    <text evidence="12">The sequence shown here is derived from an EMBL/GenBank/DDBJ whole genome shotgun (WGS) entry which is preliminary data.</text>
</comment>
<dbReference type="InterPro" id="IPR025777">
    <property type="entry name" value="GMPS_ATP_PPase_dom"/>
</dbReference>
<dbReference type="eggNOG" id="COG0518">
    <property type="taxonomic scope" value="Bacteria"/>
</dbReference>
<dbReference type="NCBIfam" id="TIGR00888">
    <property type="entry name" value="guaA_Nterm"/>
    <property type="match status" value="1"/>
</dbReference>
<dbReference type="InterPro" id="IPR004739">
    <property type="entry name" value="GMP_synth_GATase"/>
</dbReference>
<evidence type="ECO:0000256" key="3">
    <source>
        <dbReference type="ARBA" id="ARBA00022598"/>
    </source>
</evidence>
<name>K2Q3C8_9FLAO</name>
<dbReference type="InterPro" id="IPR022955">
    <property type="entry name" value="GMP_synthase"/>
</dbReference>
<keyword evidence="4 9" id="KW-0547">Nucleotide-binding</keyword>
<evidence type="ECO:0000256" key="7">
    <source>
        <dbReference type="ARBA" id="ARBA00022840"/>
    </source>
</evidence>
<comment type="subunit">
    <text evidence="9">Homodimer.</text>
</comment>
<evidence type="ECO:0000256" key="5">
    <source>
        <dbReference type="ARBA" id="ARBA00022749"/>
    </source>
</evidence>
<sequence>MQNNVLILDFGSQFTQLIARRVRELNIFCEIYPFNNPPKDISQYKAVILSGSPFSVRSEEAPHPDLSQIRGKLPTLAVCYGAQYIAHFSGGEVAPSDTREYGRAKLSFIEENEVFFEEIHTGSQVWMSHSDSIKKLPENGVKLASTEDVQFAAYKIEGESTYAIQFHPEVYHTTDGKQLLENFLVKIAGVAQSWTPDNFVDMTVAELKEKVGNDKVVLGLSGGVDSTVAAVLLNKAIGDNLYCIFVNNGLLRKNEFESVLKQYEGMGLNVKGVDASNRFLKELEGQSDPELKRKAIGKVFIEVFDDEAHEINDVKWLGQGTIYPDVIESISVNGPSATIKSHHNVGGLPDFMKLKIVEPLRMLFKDEVRRVGASMSINPELLGRHPFPGPGLAIRILGDITAEKVRILQEVDAIFINGLRNAGLYDKVWQAGAILLPVNSVGVMGDERTYEKCVALRAVESTDGMTADWVNLPYEFLQKVSNDIINKVKGVNRVVYDISSKPPATIEWE</sequence>
<evidence type="ECO:0000313" key="13">
    <source>
        <dbReference type="Proteomes" id="UP000007364"/>
    </source>
</evidence>
<dbReference type="FunFam" id="3.30.300.10:FF:000002">
    <property type="entry name" value="GMP synthase [glutamine-hydrolyzing]"/>
    <property type="match status" value="1"/>
</dbReference>
<dbReference type="GO" id="GO:0003921">
    <property type="term" value="F:GMP synthase activity"/>
    <property type="evidence" value="ECO:0007669"/>
    <property type="project" value="InterPro"/>
</dbReference>
<dbReference type="eggNOG" id="COG0519">
    <property type="taxonomic scope" value="Bacteria"/>
</dbReference>
<dbReference type="STRING" id="555500.I215_07691"/>
<feature type="active site" evidence="9">
    <location>
        <position position="167"/>
    </location>
</feature>
<comment type="function">
    <text evidence="1 9">Catalyzes the synthesis of GMP from XMP.</text>
</comment>
<dbReference type="NCBIfam" id="TIGR00884">
    <property type="entry name" value="guaA_Cterm"/>
    <property type="match status" value="1"/>
</dbReference>
<feature type="domain" description="GMPS ATP-PPase" evidence="11">
    <location>
        <begin position="194"/>
        <end position="384"/>
    </location>
</feature>
<protein>
    <recommendedName>
        <fullName evidence="9">GMP synthase [glutamine-hydrolyzing]</fullName>
        <ecNumber evidence="9">6.3.5.2</ecNumber>
    </recommendedName>
    <alternativeName>
        <fullName evidence="9">GMP synthetase</fullName>
    </alternativeName>
    <alternativeName>
        <fullName evidence="9">Glutamine amidotransferase</fullName>
    </alternativeName>
</protein>
<dbReference type="Gene3D" id="3.40.50.620">
    <property type="entry name" value="HUPs"/>
    <property type="match status" value="1"/>
</dbReference>
<evidence type="ECO:0000256" key="4">
    <source>
        <dbReference type="ARBA" id="ARBA00022741"/>
    </source>
</evidence>
<keyword evidence="13" id="KW-1185">Reference proteome</keyword>
<dbReference type="CDD" id="cd01742">
    <property type="entry name" value="GATase1_GMP_Synthase"/>
    <property type="match status" value="1"/>
</dbReference>
<evidence type="ECO:0000256" key="9">
    <source>
        <dbReference type="HAMAP-Rule" id="MF_00344"/>
    </source>
</evidence>
<dbReference type="EC" id="6.3.5.2" evidence="9"/>
<dbReference type="UniPathway" id="UPA00189">
    <property type="reaction ID" value="UER00296"/>
</dbReference>
<dbReference type="SUPFAM" id="SSF52317">
    <property type="entry name" value="Class I glutamine amidotransferase-like"/>
    <property type="match status" value="1"/>
</dbReference>
<evidence type="ECO:0000256" key="6">
    <source>
        <dbReference type="ARBA" id="ARBA00022755"/>
    </source>
</evidence>
<dbReference type="PATRIC" id="fig|555500.3.peg.1594"/>
<dbReference type="InterPro" id="IPR022310">
    <property type="entry name" value="NAD/GMP_synthase"/>
</dbReference>
<dbReference type="RefSeq" id="WP_008991393.1">
    <property type="nucleotide sequence ID" value="NZ_AMSG01000008.1"/>
</dbReference>
<keyword evidence="5 9" id="KW-0332">GMP biosynthesis</keyword>
<keyword evidence="6 9" id="KW-0658">Purine biosynthesis</keyword>
<proteinExistence type="inferred from homology"/>
<dbReference type="InterPro" id="IPR001674">
    <property type="entry name" value="GMP_synth_C"/>
</dbReference>
<dbReference type="SUPFAM" id="SSF54810">
    <property type="entry name" value="GMP synthetase C-terminal dimerisation domain"/>
    <property type="match status" value="1"/>
</dbReference>
<dbReference type="EMBL" id="AMSG01000008">
    <property type="protein sequence ID" value="EKF55331.1"/>
    <property type="molecule type" value="Genomic_DNA"/>
</dbReference>
<dbReference type="PROSITE" id="PS51553">
    <property type="entry name" value="GMPS_ATP_PPASE"/>
    <property type="match status" value="1"/>
</dbReference>
<dbReference type="Gene3D" id="3.40.50.880">
    <property type="match status" value="1"/>
</dbReference>
<keyword evidence="7 9" id="KW-0067">ATP-binding</keyword>
<comment type="pathway">
    <text evidence="2 9">Purine metabolism; GMP biosynthesis; GMP from XMP (L-Gln route): step 1/1.</text>
</comment>
<comment type="catalytic activity">
    <reaction evidence="9">
        <text>XMP + L-glutamine + ATP + H2O = GMP + L-glutamate + AMP + diphosphate + 2 H(+)</text>
        <dbReference type="Rhea" id="RHEA:11680"/>
        <dbReference type="ChEBI" id="CHEBI:15377"/>
        <dbReference type="ChEBI" id="CHEBI:15378"/>
        <dbReference type="ChEBI" id="CHEBI:29985"/>
        <dbReference type="ChEBI" id="CHEBI:30616"/>
        <dbReference type="ChEBI" id="CHEBI:33019"/>
        <dbReference type="ChEBI" id="CHEBI:57464"/>
        <dbReference type="ChEBI" id="CHEBI:58115"/>
        <dbReference type="ChEBI" id="CHEBI:58359"/>
        <dbReference type="ChEBI" id="CHEBI:456215"/>
        <dbReference type="EC" id="6.3.5.2"/>
    </reaction>
</comment>
<evidence type="ECO:0000256" key="1">
    <source>
        <dbReference type="ARBA" id="ARBA00002332"/>
    </source>
</evidence>
<dbReference type="OrthoDB" id="9802219at2"/>
<dbReference type="Gene3D" id="3.30.300.10">
    <property type="match status" value="1"/>
</dbReference>
<dbReference type="Pfam" id="PF00117">
    <property type="entry name" value="GATase"/>
    <property type="match status" value="1"/>
</dbReference>
<dbReference type="InterPro" id="IPR029062">
    <property type="entry name" value="Class_I_gatase-like"/>
</dbReference>
<dbReference type="FunFam" id="3.40.50.880:FF:000001">
    <property type="entry name" value="GMP synthase [glutamine-hydrolyzing]"/>
    <property type="match status" value="1"/>
</dbReference>
<dbReference type="GO" id="GO:0005524">
    <property type="term" value="F:ATP binding"/>
    <property type="evidence" value="ECO:0007669"/>
    <property type="project" value="UniProtKB-UniRule"/>
</dbReference>
<evidence type="ECO:0000313" key="12">
    <source>
        <dbReference type="EMBL" id="EKF55331.1"/>
    </source>
</evidence>
<feature type="binding site" evidence="10">
    <location>
        <begin position="221"/>
        <end position="227"/>
    </location>
    <ligand>
        <name>ATP</name>
        <dbReference type="ChEBI" id="CHEBI:30616"/>
    </ligand>
</feature>